<name>A0ABP8JL32_9BACT</name>
<sequence length="115" mass="13072">MVQYLAPYSLRRLSWHLLVLVLLLSPAMSGCRLFHPYRMPTPKGPVIPKQKRSKKAVNTDAAAADGSDLNASKEPAKVQKNSYTKNGLLKKPKYERRRLKKKVGQRKFLGVTLPW</sequence>
<organism evidence="2 3">
    <name type="scientific">Hymenobacter koreensis</name>
    <dbReference type="NCBI Taxonomy" id="1084523"/>
    <lineage>
        <taxon>Bacteria</taxon>
        <taxon>Pseudomonadati</taxon>
        <taxon>Bacteroidota</taxon>
        <taxon>Cytophagia</taxon>
        <taxon>Cytophagales</taxon>
        <taxon>Hymenobacteraceae</taxon>
        <taxon>Hymenobacter</taxon>
    </lineage>
</organism>
<comment type="caution">
    <text evidence="2">The sequence shown here is derived from an EMBL/GenBank/DDBJ whole genome shotgun (WGS) entry which is preliminary data.</text>
</comment>
<feature type="region of interest" description="Disordered" evidence="1">
    <location>
        <begin position="42"/>
        <end position="77"/>
    </location>
</feature>
<gene>
    <name evidence="2" type="ORF">GCM10023186_43030</name>
</gene>
<evidence type="ECO:0000256" key="1">
    <source>
        <dbReference type="SAM" id="MobiDB-lite"/>
    </source>
</evidence>
<keyword evidence="3" id="KW-1185">Reference proteome</keyword>
<proteinExistence type="predicted"/>
<dbReference type="RefSeq" id="WP_345227636.1">
    <property type="nucleotide sequence ID" value="NZ_BAABHA010000015.1"/>
</dbReference>
<dbReference type="Proteomes" id="UP001500454">
    <property type="component" value="Unassembled WGS sequence"/>
</dbReference>
<dbReference type="EMBL" id="BAABHA010000015">
    <property type="protein sequence ID" value="GAA4392480.1"/>
    <property type="molecule type" value="Genomic_DNA"/>
</dbReference>
<reference evidence="3" key="1">
    <citation type="journal article" date="2019" name="Int. J. Syst. Evol. Microbiol.">
        <title>The Global Catalogue of Microorganisms (GCM) 10K type strain sequencing project: providing services to taxonomists for standard genome sequencing and annotation.</title>
        <authorList>
            <consortium name="The Broad Institute Genomics Platform"/>
            <consortium name="The Broad Institute Genome Sequencing Center for Infectious Disease"/>
            <person name="Wu L."/>
            <person name="Ma J."/>
        </authorList>
    </citation>
    <scope>NUCLEOTIDE SEQUENCE [LARGE SCALE GENOMIC DNA]</scope>
    <source>
        <strain evidence="3">JCM 17924</strain>
    </source>
</reference>
<accession>A0ABP8JL32</accession>
<evidence type="ECO:0000313" key="3">
    <source>
        <dbReference type="Proteomes" id="UP001500454"/>
    </source>
</evidence>
<evidence type="ECO:0000313" key="2">
    <source>
        <dbReference type="EMBL" id="GAA4392480.1"/>
    </source>
</evidence>
<protein>
    <submittedName>
        <fullName evidence="2">Uncharacterized protein</fullName>
    </submittedName>
</protein>